<reference evidence="2" key="1">
    <citation type="submission" date="2022-12" db="EMBL/GenBank/DDBJ databases">
        <title>Polyphasic identification of a Novel Hot-Spring Cyanobacterium Ocullathermofonsia sinensis gen nov. sp. nov. and Genomic Insights on its Adaptations to the Thermal Habitat.</title>
        <authorList>
            <person name="Daroch M."/>
            <person name="Tang J."/>
            <person name="Jiang Y."/>
        </authorList>
    </citation>
    <scope>NUCLEOTIDE SEQUENCE</scope>
    <source>
        <strain evidence="2">PKUAC-SCTA174</strain>
    </source>
</reference>
<dbReference type="GO" id="GO:0016787">
    <property type="term" value="F:hydrolase activity"/>
    <property type="evidence" value="ECO:0007669"/>
    <property type="project" value="UniProtKB-KW"/>
</dbReference>
<feature type="domain" description="Beta-lactamase-related" evidence="1">
    <location>
        <begin position="57"/>
        <end position="375"/>
    </location>
</feature>
<dbReference type="RefSeq" id="WP_268610015.1">
    <property type="nucleotide sequence ID" value="NZ_CP113797.1"/>
</dbReference>
<dbReference type="InterPro" id="IPR001466">
    <property type="entry name" value="Beta-lactam-related"/>
</dbReference>
<name>A0A9E8ZBF8_9CYAN</name>
<gene>
    <name evidence="2" type="ORF">OXH18_23830</name>
</gene>
<evidence type="ECO:0000259" key="1">
    <source>
        <dbReference type="Pfam" id="PF00144"/>
    </source>
</evidence>
<dbReference type="AlphaFoldDB" id="A0A9E8ZBF8"/>
<proteinExistence type="predicted"/>
<dbReference type="SUPFAM" id="SSF56601">
    <property type="entry name" value="beta-lactamase/transpeptidase-like"/>
    <property type="match status" value="1"/>
</dbReference>
<dbReference type="PROSITE" id="PS51257">
    <property type="entry name" value="PROKAR_LIPOPROTEIN"/>
    <property type="match status" value="1"/>
</dbReference>
<dbReference type="PANTHER" id="PTHR46825:SF7">
    <property type="entry name" value="D-ALANYL-D-ALANINE CARBOXYPEPTIDASE"/>
    <property type="match status" value="1"/>
</dbReference>
<dbReference type="InterPro" id="IPR012338">
    <property type="entry name" value="Beta-lactam/transpept-like"/>
</dbReference>
<dbReference type="Gene3D" id="3.40.710.10">
    <property type="entry name" value="DD-peptidase/beta-lactamase superfamily"/>
    <property type="match status" value="1"/>
</dbReference>
<dbReference type="InterPro" id="IPR050491">
    <property type="entry name" value="AmpC-like"/>
</dbReference>
<dbReference type="PANTHER" id="PTHR46825">
    <property type="entry name" value="D-ALANYL-D-ALANINE-CARBOXYPEPTIDASE/ENDOPEPTIDASE AMPH"/>
    <property type="match status" value="1"/>
</dbReference>
<keyword evidence="2" id="KW-0378">Hydrolase</keyword>
<dbReference type="Proteomes" id="UP001163152">
    <property type="component" value="Chromosome"/>
</dbReference>
<accession>A0A9E8ZBF8</accession>
<sequence length="399" mass="44385">MKQGLAVATLIIVLIGAGCRGDEMIKTLNEQTAPDRASTTLPPENPRLFAPDIERQLQRLLSEKVAQDDFPGVVFYIATSDGMWMGAAGEANRESKVVLKPTDRFRIGNLTNIFMAVLCLQLAEEGLLDLDVPIENYLPPEVSDRFPTSDRISTRQLLSHRSGLADFNTDEFQQMVRATPDRDWTAQEILEYAYDLNPATVRGAFSYANTNYLLAQLIIEGITGKPLAEVLRQRIQTPAGLTNTFLELREPIPGGFTQGYQDWHEDDTLENVTQANFNNGLGLGDRGIVSNAPDLVRFFQALTNSDKLLYQWSLEQMLETVPIGMGDGYGLGITHLDTRWGEAWGHTGRALGFQATLLYLPAHDMTVVVWMNVGDRKRTTPLSIAQEGLNIILGDPEFR</sequence>
<keyword evidence="3" id="KW-1185">Reference proteome</keyword>
<dbReference type="EMBL" id="CP113797">
    <property type="protein sequence ID" value="WAL60160.1"/>
    <property type="molecule type" value="Genomic_DNA"/>
</dbReference>
<evidence type="ECO:0000313" key="2">
    <source>
        <dbReference type="EMBL" id="WAL60160.1"/>
    </source>
</evidence>
<evidence type="ECO:0000313" key="3">
    <source>
        <dbReference type="Proteomes" id="UP001163152"/>
    </source>
</evidence>
<protein>
    <submittedName>
        <fullName evidence="2">Serine hydrolase</fullName>
    </submittedName>
</protein>
<dbReference type="Pfam" id="PF00144">
    <property type="entry name" value="Beta-lactamase"/>
    <property type="match status" value="1"/>
</dbReference>
<organism evidence="2 3">
    <name type="scientific">Thermocoleostomius sinensis A174</name>
    <dbReference type="NCBI Taxonomy" id="2016057"/>
    <lineage>
        <taxon>Bacteria</taxon>
        <taxon>Bacillati</taxon>
        <taxon>Cyanobacteriota</taxon>
        <taxon>Cyanophyceae</taxon>
        <taxon>Oculatellales</taxon>
        <taxon>Oculatellaceae</taxon>
        <taxon>Thermocoleostomius</taxon>
    </lineage>
</organism>
<dbReference type="KEGG" id="tsin:OXH18_23830"/>